<reference evidence="5 6" key="1">
    <citation type="journal article" date="2019" name="Int. J. Syst. Evol. Microbiol.">
        <title>The Global Catalogue of Microorganisms (GCM) 10K type strain sequencing project: providing services to taxonomists for standard genome sequencing and annotation.</title>
        <authorList>
            <consortium name="The Broad Institute Genomics Platform"/>
            <consortium name="The Broad Institute Genome Sequencing Center for Infectious Disease"/>
            <person name="Wu L."/>
            <person name="Ma J."/>
        </authorList>
    </citation>
    <scope>NUCLEOTIDE SEQUENCE [LARGE SCALE GENOMIC DNA]</scope>
    <source>
        <strain evidence="5 6">JCM 15749</strain>
    </source>
</reference>
<dbReference type="InterPro" id="IPR018193">
    <property type="entry name" value="Glyc_kinase_flavodox-like_fold"/>
</dbReference>
<evidence type="ECO:0000256" key="1">
    <source>
        <dbReference type="ARBA" id="ARBA00006284"/>
    </source>
</evidence>
<evidence type="ECO:0000256" key="2">
    <source>
        <dbReference type="ARBA" id="ARBA00022679"/>
    </source>
</evidence>
<dbReference type="SUPFAM" id="SSF110738">
    <property type="entry name" value="Glycerate kinase I"/>
    <property type="match status" value="1"/>
</dbReference>
<keyword evidence="2 4" id="KW-0808">Transferase</keyword>
<dbReference type="Gene3D" id="3.40.50.10350">
    <property type="entry name" value="Glycerate kinase, domain 1"/>
    <property type="match status" value="1"/>
</dbReference>
<gene>
    <name evidence="5" type="ORF">GCM10009821_05200</name>
</gene>
<evidence type="ECO:0000256" key="3">
    <source>
        <dbReference type="ARBA" id="ARBA00022777"/>
    </source>
</evidence>
<dbReference type="Pfam" id="PF02595">
    <property type="entry name" value="Gly_kinase"/>
    <property type="match status" value="1"/>
</dbReference>
<name>A0ABN2VS56_9ACTN</name>
<evidence type="ECO:0000256" key="4">
    <source>
        <dbReference type="PIRNR" id="PIRNR006078"/>
    </source>
</evidence>
<evidence type="ECO:0000313" key="5">
    <source>
        <dbReference type="EMBL" id="GAA2070791.1"/>
    </source>
</evidence>
<dbReference type="Gene3D" id="3.90.1510.10">
    <property type="entry name" value="Glycerate kinase, domain 2"/>
    <property type="match status" value="1"/>
</dbReference>
<keyword evidence="3 4" id="KW-0418">Kinase</keyword>
<protein>
    <submittedName>
        <fullName evidence="5">Glycerate kinase</fullName>
    </submittedName>
</protein>
<sequence>MKVLVAPDAFSGTLSAPEAARAITAGWQRTSPDDALVAMPMSDGGPGFTQTVHAVLGGEVDVLTVPDLARRAAPVTVLRSGRAAYVEAAEATGRQLAAAADPWRSTSVGVGRAVDAAVSSGASTVVVGLGGTATLDGGAGLLAGLGATADVPLDQGPRSLRGIGRIDLEPVLDRLEGVRLVAAVDVDLPLLGMFGTTRATGADLGLDDGDVVEVDGVLDAWVDVLCGPSPSQRRVADAKGAGAGGGQALALALLGAELRPGVELVGDVVGLDAACAAHDLVVSGEGRYDHTSRAGKVVHGVAACAAARARPCIVLAGEVTVGSREMRAMGVESAYGTVDLLGRDRALLDPAAALADLAERVARTWAR</sequence>
<dbReference type="InterPro" id="IPR018197">
    <property type="entry name" value="Glycerate_kinase_RE-like"/>
</dbReference>
<dbReference type="GO" id="GO:0016301">
    <property type="term" value="F:kinase activity"/>
    <property type="evidence" value="ECO:0007669"/>
    <property type="project" value="UniProtKB-KW"/>
</dbReference>
<evidence type="ECO:0000313" key="6">
    <source>
        <dbReference type="Proteomes" id="UP001501480"/>
    </source>
</evidence>
<dbReference type="PANTHER" id="PTHR21599">
    <property type="entry name" value="GLYCERATE KINASE"/>
    <property type="match status" value="1"/>
</dbReference>
<accession>A0ABN2VS56</accession>
<comment type="similarity">
    <text evidence="1 4">Belongs to the glycerate kinase type-1 family.</text>
</comment>
<dbReference type="RefSeq" id="WP_344323925.1">
    <property type="nucleotide sequence ID" value="NZ_BAAAPY010000001.1"/>
</dbReference>
<dbReference type="Proteomes" id="UP001501480">
    <property type="component" value="Unassembled WGS sequence"/>
</dbReference>
<organism evidence="5 6">
    <name type="scientific">Aeromicrobium halocynthiae</name>
    <dbReference type="NCBI Taxonomy" id="560557"/>
    <lineage>
        <taxon>Bacteria</taxon>
        <taxon>Bacillati</taxon>
        <taxon>Actinomycetota</taxon>
        <taxon>Actinomycetes</taxon>
        <taxon>Propionibacteriales</taxon>
        <taxon>Nocardioidaceae</taxon>
        <taxon>Aeromicrobium</taxon>
    </lineage>
</organism>
<dbReference type="PANTHER" id="PTHR21599:SF0">
    <property type="entry name" value="GLYCERATE KINASE"/>
    <property type="match status" value="1"/>
</dbReference>
<proteinExistence type="inferred from homology"/>
<dbReference type="PIRSF" id="PIRSF006078">
    <property type="entry name" value="GlxK"/>
    <property type="match status" value="1"/>
</dbReference>
<dbReference type="NCBIfam" id="TIGR00045">
    <property type="entry name" value="glycerate kinase"/>
    <property type="match status" value="1"/>
</dbReference>
<dbReference type="EMBL" id="BAAAPY010000001">
    <property type="protein sequence ID" value="GAA2070791.1"/>
    <property type="molecule type" value="Genomic_DNA"/>
</dbReference>
<comment type="caution">
    <text evidence="5">The sequence shown here is derived from an EMBL/GenBank/DDBJ whole genome shotgun (WGS) entry which is preliminary data.</text>
</comment>
<dbReference type="InterPro" id="IPR036129">
    <property type="entry name" value="Glycerate_kinase_sf"/>
</dbReference>
<keyword evidence="6" id="KW-1185">Reference proteome</keyword>
<dbReference type="InterPro" id="IPR004381">
    <property type="entry name" value="Glycerate_kinase"/>
</dbReference>